<evidence type="ECO:0000313" key="2">
    <source>
        <dbReference type="EMBL" id="SHK27359.1"/>
    </source>
</evidence>
<dbReference type="Gene3D" id="3.30.420.130">
    <property type="entry name" value="Dinitrogenase iron-molybdenum cofactor biosynthesis domain"/>
    <property type="match status" value="1"/>
</dbReference>
<proteinExistence type="predicted"/>
<sequence>MRVAIPTKDGEIFLRYSETKEFTVYDVEIELVKAKEVVPLGDKTIAEFLTEQDINVVLCANIRSAGRTLLRTKRIELIYGVTGNADEAMIRYLSGEQLGTVEENALLRIELDERI</sequence>
<dbReference type="InterPro" id="IPR036105">
    <property type="entry name" value="DiNase_FeMo-co_biosyn_sf"/>
</dbReference>
<name>A0A1M6R4G0_9FIRM</name>
<reference evidence="2 3" key="1">
    <citation type="submission" date="2016-11" db="EMBL/GenBank/DDBJ databases">
        <authorList>
            <person name="Jaros S."/>
            <person name="Januszkiewicz K."/>
            <person name="Wedrychowicz H."/>
        </authorList>
    </citation>
    <scope>NUCLEOTIDE SEQUENCE [LARGE SCALE GENOMIC DNA]</scope>
    <source>
        <strain evidence="2 3">DSM 14214</strain>
    </source>
</reference>
<keyword evidence="3" id="KW-1185">Reference proteome</keyword>
<dbReference type="AlphaFoldDB" id="A0A1M6R4G0"/>
<accession>A0A1M6R4G0</accession>
<evidence type="ECO:0000313" key="3">
    <source>
        <dbReference type="Proteomes" id="UP000183975"/>
    </source>
</evidence>
<feature type="domain" description="Dinitrogenase iron-molybdenum cofactor biosynthesis" evidence="1">
    <location>
        <begin position="10"/>
        <end position="93"/>
    </location>
</feature>
<gene>
    <name evidence="2" type="ORF">SAMN02745138_01470</name>
</gene>
<dbReference type="RefSeq" id="WP_072850554.1">
    <property type="nucleotide sequence ID" value="NZ_FRAH01000021.1"/>
</dbReference>
<protein>
    <submittedName>
        <fullName evidence="2">Predicted Fe-Mo cluster-binding protein, NifX family</fullName>
    </submittedName>
</protein>
<dbReference type="InterPro" id="IPR003731">
    <property type="entry name" value="Di-Nase_FeMo-co_biosynth"/>
</dbReference>
<evidence type="ECO:0000259" key="1">
    <source>
        <dbReference type="Pfam" id="PF02579"/>
    </source>
</evidence>
<dbReference type="SUPFAM" id="SSF53146">
    <property type="entry name" value="Nitrogenase accessory factor-like"/>
    <property type="match status" value="1"/>
</dbReference>
<dbReference type="OrthoDB" id="280278at2"/>
<organism evidence="2 3">
    <name type="scientific">Anaerotignum lactatifermentans DSM 14214</name>
    <dbReference type="NCBI Taxonomy" id="1121323"/>
    <lineage>
        <taxon>Bacteria</taxon>
        <taxon>Bacillati</taxon>
        <taxon>Bacillota</taxon>
        <taxon>Clostridia</taxon>
        <taxon>Lachnospirales</taxon>
        <taxon>Anaerotignaceae</taxon>
        <taxon>Anaerotignum</taxon>
    </lineage>
</organism>
<dbReference type="EMBL" id="FRAH01000021">
    <property type="protein sequence ID" value="SHK27359.1"/>
    <property type="molecule type" value="Genomic_DNA"/>
</dbReference>
<dbReference type="Proteomes" id="UP000183975">
    <property type="component" value="Unassembled WGS sequence"/>
</dbReference>
<dbReference type="GeneID" id="78175892"/>
<dbReference type="Pfam" id="PF02579">
    <property type="entry name" value="Nitro_FeMo-Co"/>
    <property type="match status" value="1"/>
</dbReference>